<dbReference type="InterPro" id="IPR014757">
    <property type="entry name" value="Tscrpt_reg_IclR_C"/>
</dbReference>
<evidence type="ECO:0000259" key="1">
    <source>
        <dbReference type="PROSITE" id="PS51078"/>
    </source>
</evidence>
<dbReference type="Pfam" id="PF01614">
    <property type="entry name" value="IclR_C"/>
    <property type="match status" value="1"/>
</dbReference>
<sequence>MMGTGWLHPVEHLAEVRDVIQQLAERSTMTTFLGVLLHRRVYYLARGQGSSPVHINSVRVGETRALTATHAGIALLDMLPTAMQDSVFGGSGRDGEPVCDPRRMLEIRRCVNDIRTRGYFYGHDITIPGVAGMAVLVPSAEGAPHMAVTIAALNEYLTPERAERLSKDLVAAADRVAAVLAAGR</sequence>
<accession>A0A1A3HB26</accession>
<dbReference type="GO" id="GO:0003677">
    <property type="term" value="F:DNA binding"/>
    <property type="evidence" value="ECO:0007669"/>
    <property type="project" value="TreeGrafter"/>
</dbReference>
<dbReference type="GO" id="GO:0045892">
    <property type="term" value="P:negative regulation of DNA-templated transcription"/>
    <property type="evidence" value="ECO:0007669"/>
    <property type="project" value="TreeGrafter"/>
</dbReference>
<dbReference type="EMBL" id="LZLC01000052">
    <property type="protein sequence ID" value="OBJ44818.1"/>
    <property type="molecule type" value="Genomic_DNA"/>
</dbReference>
<dbReference type="GO" id="GO:0003700">
    <property type="term" value="F:DNA-binding transcription factor activity"/>
    <property type="evidence" value="ECO:0007669"/>
    <property type="project" value="TreeGrafter"/>
</dbReference>
<protein>
    <recommendedName>
        <fullName evidence="1">IclR-ED domain-containing protein</fullName>
    </recommendedName>
</protein>
<dbReference type="PROSITE" id="PS51078">
    <property type="entry name" value="ICLR_ED"/>
    <property type="match status" value="1"/>
</dbReference>
<dbReference type="PANTHER" id="PTHR30136">
    <property type="entry name" value="HELIX-TURN-HELIX TRANSCRIPTIONAL REGULATOR, ICLR FAMILY"/>
    <property type="match status" value="1"/>
</dbReference>
<name>A0A1A3HB26_MYCMU</name>
<dbReference type="InterPro" id="IPR029016">
    <property type="entry name" value="GAF-like_dom_sf"/>
</dbReference>
<dbReference type="InterPro" id="IPR050707">
    <property type="entry name" value="HTH_MetabolicPath_Reg"/>
</dbReference>
<organism evidence="2 3">
    <name type="scientific">Mycolicibacterium mucogenicum</name>
    <name type="common">Mycobacterium mucogenicum</name>
    <dbReference type="NCBI Taxonomy" id="56689"/>
    <lineage>
        <taxon>Bacteria</taxon>
        <taxon>Bacillati</taxon>
        <taxon>Actinomycetota</taxon>
        <taxon>Actinomycetes</taxon>
        <taxon>Mycobacteriales</taxon>
        <taxon>Mycobacteriaceae</taxon>
        <taxon>Mycolicibacterium</taxon>
    </lineage>
</organism>
<evidence type="ECO:0000313" key="3">
    <source>
        <dbReference type="Proteomes" id="UP000093898"/>
    </source>
</evidence>
<reference evidence="2 3" key="1">
    <citation type="submission" date="2016-06" db="EMBL/GenBank/DDBJ databases">
        <authorList>
            <person name="Kjaerup R.B."/>
            <person name="Dalgaard T.S."/>
            <person name="Juul-Madsen H.R."/>
        </authorList>
    </citation>
    <scope>NUCLEOTIDE SEQUENCE [LARGE SCALE GENOMIC DNA]</scope>
    <source>
        <strain evidence="2 3">1127319.6</strain>
    </source>
</reference>
<dbReference type="PANTHER" id="PTHR30136:SF39">
    <property type="entry name" value="TRANSCRIPTIONAL REGULATORY PROTEIN"/>
    <property type="match status" value="1"/>
</dbReference>
<gene>
    <name evidence="2" type="ORF">A5630_15540</name>
</gene>
<dbReference type="AlphaFoldDB" id="A0A1A3HB26"/>
<comment type="caution">
    <text evidence="2">The sequence shown here is derived from an EMBL/GenBank/DDBJ whole genome shotgun (WGS) entry which is preliminary data.</text>
</comment>
<evidence type="ECO:0000313" key="2">
    <source>
        <dbReference type="EMBL" id="OBJ44818.1"/>
    </source>
</evidence>
<dbReference type="Gene3D" id="3.30.450.40">
    <property type="match status" value="1"/>
</dbReference>
<proteinExistence type="predicted"/>
<feature type="domain" description="IclR-ED" evidence="1">
    <location>
        <begin position="1"/>
        <end position="182"/>
    </location>
</feature>
<dbReference type="SUPFAM" id="SSF55781">
    <property type="entry name" value="GAF domain-like"/>
    <property type="match status" value="1"/>
</dbReference>
<dbReference type="Proteomes" id="UP000093898">
    <property type="component" value="Unassembled WGS sequence"/>
</dbReference>